<gene>
    <name evidence="2" type="ORF">BBK36DRAFT_1156230</name>
</gene>
<feature type="compositionally biased region" description="Low complexity" evidence="1">
    <location>
        <begin position="43"/>
        <end position="52"/>
    </location>
</feature>
<feature type="region of interest" description="Disordered" evidence="1">
    <location>
        <begin position="23"/>
        <end position="120"/>
    </location>
</feature>
<evidence type="ECO:0000313" key="2">
    <source>
        <dbReference type="EMBL" id="PTB69662.1"/>
    </source>
</evidence>
<feature type="compositionally biased region" description="Low complexity" evidence="1">
    <location>
        <begin position="100"/>
        <end position="109"/>
    </location>
</feature>
<dbReference type="RefSeq" id="XP_024752982.1">
    <property type="nucleotide sequence ID" value="XM_024893902.1"/>
</dbReference>
<evidence type="ECO:0000313" key="3">
    <source>
        <dbReference type="Proteomes" id="UP000241546"/>
    </source>
</evidence>
<organism evidence="2 3">
    <name type="scientific">Trichoderma citrinoviride</name>
    <dbReference type="NCBI Taxonomy" id="58853"/>
    <lineage>
        <taxon>Eukaryota</taxon>
        <taxon>Fungi</taxon>
        <taxon>Dikarya</taxon>
        <taxon>Ascomycota</taxon>
        <taxon>Pezizomycotina</taxon>
        <taxon>Sordariomycetes</taxon>
        <taxon>Hypocreomycetidae</taxon>
        <taxon>Hypocreales</taxon>
        <taxon>Hypocreaceae</taxon>
        <taxon>Trichoderma</taxon>
    </lineage>
</organism>
<sequence>MAANLTTHTYFYRRCLNRNFIRSYSDSRRTAPPSDRCCSNSHYPPCRGSSSRPRPRPRPGPLRGRGRRGRRRSYRTYSAYGSWSRQVLQRGTIEQRQSRNGTGNDNGNGDEQEKSRSRTW</sequence>
<dbReference type="AlphaFoldDB" id="A0A2T4BK29"/>
<dbReference type="EMBL" id="KZ680208">
    <property type="protein sequence ID" value="PTB69662.1"/>
    <property type="molecule type" value="Genomic_DNA"/>
</dbReference>
<protein>
    <submittedName>
        <fullName evidence="2">Uncharacterized protein</fullName>
    </submittedName>
</protein>
<reference evidence="3" key="1">
    <citation type="submission" date="2016-07" db="EMBL/GenBank/DDBJ databases">
        <title>Multiple horizontal gene transfer events from other fungi enriched the ability of initially mycotrophic Trichoderma (Ascomycota) to feed on dead plant biomass.</title>
        <authorList>
            <consortium name="DOE Joint Genome Institute"/>
            <person name="Atanasova L."/>
            <person name="Chenthamara K."/>
            <person name="Zhang J."/>
            <person name="Grujic M."/>
            <person name="Henrissat B."/>
            <person name="Kuo A."/>
            <person name="Aerts A."/>
            <person name="Salamov A."/>
            <person name="Lipzen A."/>
            <person name="Labutti K."/>
            <person name="Barry K."/>
            <person name="Miao Y."/>
            <person name="Rahimi M.J."/>
            <person name="Shen Q."/>
            <person name="Grigoriev I.V."/>
            <person name="Kubicek C.P."/>
            <person name="Druzhinina I.S."/>
        </authorList>
    </citation>
    <scope>NUCLEOTIDE SEQUENCE [LARGE SCALE GENOMIC DNA]</scope>
    <source>
        <strain evidence="3">TUCIM 6016</strain>
    </source>
</reference>
<feature type="compositionally biased region" description="Polar residues" evidence="1">
    <location>
        <begin position="83"/>
        <end position="99"/>
    </location>
</feature>
<feature type="compositionally biased region" description="Basic and acidic residues" evidence="1">
    <location>
        <begin position="111"/>
        <end position="120"/>
    </location>
</feature>
<keyword evidence="3" id="KW-1185">Reference proteome</keyword>
<dbReference type="Proteomes" id="UP000241546">
    <property type="component" value="Unassembled WGS sequence"/>
</dbReference>
<dbReference type="GeneID" id="36602020"/>
<name>A0A2T4BK29_9HYPO</name>
<accession>A0A2T4BK29</accession>
<evidence type="ECO:0000256" key="1">
    <source>
        <dbReference type="SAM" id="MobiDB-lite"/>
    </source>
</evidence>
<proteinExistence type="predicted"/>
<feature type="compositionally biased region" description="Basic residues" evidence="1">
    <location>
        <begin position="64"/>
        <end position="74"/>
    </location>
</feature>